<reference evidence="1" key="1">
    <citation type="journal article" date="2012" name="Mol. Plant Microbe Interact.">
        <title>A highly conserved effector in Fusarium oxysporum is required for full virulence on Arabidopsis.</title>
        <authorList>
            <person name="Thatcher L.F."/>
            <person name="Gardiner D.M."/>
            <person name="Kazan K."/>
            <person name="Manners J."/>
        </authorList>
    </citation>
    <scope>NUCLEOTIDE SEQUENCE [LARGE SCALE GENOMIC DNA]</scope>
    <source>
        <strain evidence="1">Fo5176</strain>
    </source>
</reference>
<dbReference type="AlphaFoldDB" id="F9GBK6"/>
<dbReference type="EMBL" id="AFQF01004560">
    <property type="protein sequence ID" value="EGU73451.1"/>
    <property type="molecule type" value="Genomic_DNA"/>
</dbReference>
<gene>
    <name evidence="1" type="ORF">FOXB_16039</name>
</gene>
<comment type="caution">
    <text evidence="1">The sequence shown here is derived from an EMBL/GenBank/DDBJ whole genome shotgun (WGS) entry which is preliminary data.</text>
</comment>
<name>F9GBK6_FUSOF</name>
<feature type="non-terminal residue" evidence="1">
    <location>
        <position position="1"/>
    </location>
</feature>
<sequence length="17" mass="2039">NNLSMALKLYLLRVNNY</sequence>
<proteinExistence type="predicted"/>
<accession>F9GBK6</accession>
<organism evidence="1">
    <name type="scientific">Fusarium oxysporum (strain Fo5176)</name>
    <name type="common">Fusarium vascular wilt</name>
    <dbReference type="NCBI Taxonomy" id="660025"/>
    <lineage>
        <taxon>Eukaryota</taxon>
        <taxon>Fungi</taxon>
        <taxon>Dikarya</taxon>
        <taxon>Ascomycota</taxon>
        <taxon>Pezizomycotina</taxon>
        <taxon>Sordariomycetes</taxon>
        <taxon>Hypocreomycetidae</taxon>
        <taxon>Hypocreales</taxon>
        <taxon>Nectriaceae</taxon>
        <taxon>Fusarium</taxon>
        <taxon>Fusarium oxysporum species complex</taxon>
    </lineage>
</organism>
<evidence type="ECO:0000313" key="1">
    <source>
        <dbReference type="EMBL" id="EGU73451.1"/>
    </source>
</evidence>
<protein>
    <submittedName>
        <fullName evidence="1">Uncharacterized protein</fullName>
    </submittedName>
</protein>